<dbReference type="PANTHER" id="PTHR31377:SF0">
    <property type="entry name" value="AGMATINE DEIMINASE-RELATED"/>
    <property type="match status" value="1"/>
</dbReference>
<dbReference type="AlphaFoldDB" id="A0A1M6K4K3"/>
<dbReference type="GO" id="GO:0009446">
    <property type="term" value="P:putrescine biosynthetic process"/>
    <property type="evidence" value="ECO:0007669"/>
    <property type="project" value="InterPro"/>
</dbReference>
<sequence>MAKKLKGTPKQDGFRMPGEFEPHKGCWMVWPERTDNWRLGAKPAQKAFVEVAEAIAKYEDVTMCVSQRQYENARQMLSSKIRVVEMSNDDSWMRDIGPTFVVNDEGEVRGVDWRFNAWGGLVDGLYFPWDKDDQVARKVCEIENIDYYSLEDFVLEGGSIHTDGDGTAIVTEACLLHESRNPKMTKEEIENTLKEYLGVEKVLWLPNGIYLDETNEHVDNIVHYCAPGVLVLAWTDDENDPQYPLSKAAYDYLSNETDAKGRKLEIHKLHIPSEVLITKEESEGVDAVDGTLPRNEGDRQAASYANFYIANGAVILPLFNDDVYDKKAIETLKKVFPDREVVGIYAREIILGGGNIHCITQQQPLGKK</sequence>
<dbReference type="InterPro" id="IPR007466">
    <property type="entry name" value="Peptidyl-Arg-deiminase_porph"/>
</dbReference>
<dbReference type="Proteomes" id="UP000184465">
    <property type="component" value="Unassembled WGS sequence"/>
</dbReference>
<dbReference type="GO" id="GO:0047632">
    <property type="term" value="F:agmatine deiminase activity"/>
    <property type="evidence" value="ECO:0007669"/>
    <property type="project" value="UniProtKB-UniRule"/>
</dbReference>
<dbReference type="HAMAP" id="MF_01841">
    <property type="entry name" value="Agmatine_deimin"/>
    <property type="match status" value="1"/>
</dbReference>
<keyword evidence="4" id="KW-1185">Reference proteome</keyword>
<dbReference type="OrthoDB" id="9808013at2"/>
<comment type="similarity">
    <text evidence="2">Belongs to the agmatine deiminase family.</text>
</comment>
<dbReference type="GO" id="GO:0004668">
    <property type="term" value="F:protein-arginine deiminase activity"/>
    <property type="evidence" value="ECO:0007669"/>
    <property type="project" value="InterPro"/>
</dbReference>
<proteinExistence type="inferred from homology"/>
<dbReference type="Gene3D" id="3.75.10.10">
    <property type="entry name" value="L-arginine/glycine Amidinotransferase, Chain A"/>
    <property type="match status" value="1"/>
</dbReference>
<gene>
    <name evidence="2" type="primary">aguA</name>
    <name evidence="3" type="ORF">SAMN02745912_00257</name>
</gene>
<feature type="active site" description="Amidino-cysteine intermediate" evidence="2">
    <location>
        <position position="358"/>
    </location>
</feature>
<dbReference type="STRING" id="1121301.SAMN02745912_00257"/>
<dbReference type="NCBIfam" id="NF010070">
    <property type="entry name" value="PRK13551.1"/>
    <property type="match status" value="1"/>
</dbReference>
<accession>A0A1M6K4K3</accession>
<evidence type="ECO:0000256" key="1">
    <source>
        <dbReference type="ARBA" id="ARBA00022801"/>
    </source>
</evidence>
<protein>
    <recommendedName>
        <fullName evidence="2">Putative agmatine deiminase</fullName>
        <ecNumber evidence="2">3.5.3.12</ecNumber>
    </recommendedName>
    <alternativeName>
        <fullName evidence="2">Agmatine iminohydrolase</fullName>
    </alternativeName>
</protein>
<keyword evidence="1 2" id="KW-0378">Hydrolase</keyword>
<dbReference type="PANTHER" id="PTHR31377">
    <property type="entry name" value="AGMATINE DEIMINASE-RELATED"/>
    <property type="match status" value="1"/>
</dbReference>
<dbReference type="InterPro" id="IPR017754">
    <property type="entry name" value="Agmatine_deiminase"/>
</dbReference>
<evidence type="ECO:0000313" key="4">
    <source>
        <dbReference type="Proteomes" id="UP000184465"/>
    </source>
</evidence>
<dbReference type="Pfam" id="PF04371">
    <property type="entry name" value="PAD_porph"/>
    <property type="match status" value="1"/>
</dbReference>
<dbReference type="EC" id="3.5.3.12" evidence="2"/>
<organism evidence="3 4">
    <name type="scientific">Paramaledivibacter caminithermalis (strain DSM 15212 / CIP 107654 / DViRD3)</name>
    <name type="common">Clostridium caminithermale</name>
    <dbReference type="NCBI Taxonomy" id="1121301"/>
    <lineage>
        <taxon>Bacteria</taxon>
        <taxon>Bacillati</taxon>
        <taxon>Bacillota</taxon>
        <taxon>Clostridia</taxon>
        <taxon>Peptostreptococcales</taxon>
        <taxon>Caminicellaceae</taxon>
        <taxon>Paramaledivibacter</taxon>
    </lineage>
</organism>
<dbReference type="NCBIfam" id="TIGR03380">
    <property type="entry name" value="agmatine_aguA"/>
    <property type="match status" value="1"/>
</dbReference>
<dbReference type="SUPFAM" id="SSF55909">
    <property type="entry name" value="Pentein"/>
    <property type="match status" value="1"/>
</dbReference>
<reference evidence="3 4" key="1">
    <citation type="submission" date="2016-11" db="EMBL/GenBank/DDBJ databases">
        <authorList>
            <person name="Jaros S."/>
            <person name="Januszkiewicz K."/>
            <person name="Wedrychowicz H."/>
        </authorList>
    </citation>
    <scope>NUCLEOTIDE SEQUENCE [LARGE SCALE GENOMIC DNA]</scope>
    <source>
        <strain evidence="3 4">DSM 15212</strain>
    </source>
</reference>
<evidence type="ECO:0000256" key="2">
    <source>
        <dbReference type="HAMAP-Rule" id="MF_01841"/>
    </source>
</evidence>
<dbReference type="EMBL" id="FRAG01000002">
    <property type="protein sequence ID" value="SHJ53845.1"/>
    <property type="molecule type" value="Genomic_DNA"/>
</dbReference>
<comment type="catalytic activity">
    <reaction evidence="2">
        <text>agmatine + H2O = N-carbamoylputrescine + NH4(+)</text>
        <dbReference type="Rhea" id="RHEA:18037"/>
        <dbReference type="ChEBI" id="CHEBI:15377"/>
        <dbReference type="ChEBI" id="CHEBI:28938"/>
        <dbReference type="ChEBI" id="CHEBI:58145"/>
        <dbReference type="ChEBI" id="CHEBI:58318"/>
        <dbReference type="EC" id="3.5.3.12"/>
    </reaction>
</comment>
<dbReference type="RefSeq" id="WP_073146574.1">
    <property type="nucleotide sequence ID" value="NZ_FRAG01000002.1"/>
</dbReference>
<evidence type="ECO:0000313" key="3">
    <source>
        <dbReference type="EMBL" id="SHJ53845.1"/>
    </source>
</evidence>
<name>A0A1M6K4K3_PARC5</name>